<dbReference type="Gene3D" id="1.10.287.70">
    <property type="match status" value="1"/>
</dbReference>
<keyword evidence="6 9" id="KW-0472">Membrane</keyword>
<keyword evidence="4 9" id="KW-0812">Transmembrane</keyword>
<comment type="subcellular location">
    <subcellularLocation>
        <location evidence="1">Cell membrane</location>
        <topology evidence="1">Multi-pass membrane protein</topology>
    </subcellularLocation>
</comment>
<evidence type="ECO:0000256" key="7">
    <source>
        <dbReference type="ARBA" id="ARBA00023170"/>
    </source>
</evidence>
<evidence type="ECO:0000256" key="1">
    <source>
        <dbReference type="ARBA" id="ARBA00004651"/>
    </source>
</evidence>
<feature type="transmembrane region" description="Helical" evidence="9">
    <location>
        <begin position="305"/>
        <end position="329"/>
    </location>
</feature>
<dbReference type="Pfam" id="PF00060">
    <property type="entry name" value="Lig_chan"/>
    <property type="match status" value="1"/>
</dbReference>
<name>A0AAW1UU28_9CUCU</name>
<proteinExistence type="inferred from homology"/>
<evidence type="ECO:0000256" key="3">
    <source>
        <dbReference type="ARBA" id="ARBA00022475"/>
    </source>
</evidence>
<feature type="domain" description="Ionotropic glutamate receptor C-terminal" evidence="10">
    <location>
        <begin position="243"/>
        <end position="504"/>
    </location>
</feature>
<dbReference type="InterPro" id="IPR001320">
    <property type="entry name" value="Iontro_rcpt_C"/>
</dbReference>
<reference evidence="12 13" key="1">
    <citation type="submission" date="2023-03" db="EMBL/GenBank/DDBJ databases">
        <title>Genome insight into feeding habits of ladybird beetles.</title>
        <authorList>
            <person name="Li H.-S."/>
            <person name="Huang Y.-H."/>
            <person name="Pang H."/>
        </authorList>
    </citation>
    <scope>NUCLEOTIDE SEQUENCE [LARGE SCALE GENOMIC DNA]</scope>
    <source>
        <strain evidence="12">SYSU_2023b</strain>
        <tissue evidence="12">Whole body</tissue>
    </source>
</reference>
<dbReference type="PANTHER" id="PTHR42643">
    <property type="entry name" value="IONOTROPIC RECEPTOR 20A-RELATED"/>
    <property type="match status" value="1"/>
</dbReference>
<comment type="caution">
    <text evidence="12">The sequence shown here is derived from an EMBL/GenBank/DDBJ whole genome shotgun (WGS) entry which is preliminary data.</text>
</comment>
<evidence type="ECO:0000256" key="8">
    <source>
        <dbReference type="ARBA" id="ARBA00023180"/>
    </source>
</evidence>
<evidence type="ECO:0000259" key="10">
    <source>
        <dbReference type="Pfam" id="PF00060"/>
    </source>
</evidence>
<keyword evidence="8" id="KW-0325">Glycoprotein</keyword>
<evidence type="ECO:0000256" key="5">
    <source>
        <dbReference type="ARBA" id="ARBA00022989"/>
    </source>
</evidence>
<feature type="transmembrane region" description="Helical" evidence="9">
    <location>
        <begin position="239"/>
        <end position="258"/>
    </location>
</feature>
<dbReference type="Gene3D" id="3.40.190.10">
    <property type="entry name" value="Periplasmic binding protein-like II"/>
    <property type="match status" value="1"/>
</dbReference>
<evidence type="ECO:0000313" key="12">
    <source>
        <dbReference type="EMBL" id="KAK9883987.1"/>
    </source>
</evidence>
<evidence type="ECO:0000256" key="6">
    <source>
        <dbReference type="ARBA" id="ARBA00023136"/>
    </source>
</evidence>
<dbReference type="GO" id="GO:0015276">
    <property type="term" value="F:ligand-gated monoatomic ion channel activity"/>
    <property type="evidence" value="ECO:0007669"/>
    <property type="project" value="InterPro"/>
</dbReference>
<feature type="domain" description="Ionotropic receptor 75a N-terminal" evidence="11">
    <location>
        <begin position="15"/>
        <end position="118"/>
    </location>
</feature>
<dbReference type="InterPro" id="IPR057074">
    <property type="entry name" value="IR75A_N"/>
</dbReference>
<evidence type="ECO:0000259" key="11">
    <source>
        <dbReference type="Pfam" id="PF24576"/>
    </source>
</evidence>
<dbReference type="EMBL" id="JARQZJ010000092">
    <property type="protein sequence ID" value="KAK9883987.1"/>
    <property type="molecule type" value="Genomic_DNA"/>
</dbReference>
<gene>
    <name evidence="12" type="ORF">WA026_004923</name>
</gene>
<dbReference type="SUPFAM" id="SSF53850">
    <property type="entry name" value="Periplasmic binding protein-like II"/>
    <property type="match status" value="1"/>
</dbReference>
<dbReference type="AlphaFoldDB" id="A0AAW1UU28"/>
<feature type="transmembrane region" description="Helical" evidence="9">
    <location>
        <begin position="494"/>
        <end position="514"/>
    </location>
</feature>
<dbReference type="Proteomes" id="UP001431783">
    <property type="component" value="Unassembled WGS sequence"/>
</dbReference>
<keyword evidence="7" id="KW-0675">Receptor</keyword>
<comment type="similarity">
    <text evidence="2">Belongs to the glutamate-gated ion channel (TC 1.A.10.1) family.</text>
</comment>
<evidence type="ECO:0000256" key="4">
    <source>
        <dbReference type="ARBA" id="ARBA00022692"/>
    </source>
</evidence>
<sequence>MKIYICTYLFLSRVESSTYSIRHHYWLIISKDADVLHHLNRTILNIDCNINLLVPNENSSSNFDIVDVYNPASQHGGILEYKIIGEYSDMNGYQIQKQDMKYEPRRNLSGVRFNAAVVLPIDIDFPVSEYLNYDGDRVVNAFNRFHARLMLYCRDYFNFTITRIDVLKSWGYLQKNNSFDGLVGALERNEIDFGLSPLLVRPDRLDRIDYGFGTWIFRGAFLFRKPEFSSNFNVFLKPLPFSIWISALGMFLLSVCLYKSMEYGLERNNSSKEKIGWIDLMFFIVGAISQQGSVIRPYLFSGRMVLLSVITLSYLLYQFYSASIVAYLVMKPPSLVNTPEDLLASNMECRVESTLFIMDFFLRAKDKVTSSLYRKNRRQDSNGSYFISAEVGLRKVMKGGVAFHAELATAYPIMENMFPENIICELQEIDIMGTLKAYCAFREKSPFKEMFSVVVQRLAEVGILRRELNHWHPKKPECLNLSNRVKYNFGLEDLYPAFILLLSGVILSIILNFVEAYGVFRKQQR</sequence>
<evidence type="ECO:0000256" key="9">
    <source>
        <dbReference type="SAM" id="Phobius"/>
    </source>
</evidence>
<dbReference type="InterPro" id="IPR052192">
    <property type="entry name" value="Insect_Ionotropic_Sensory_Rcpt"/>
</dbReference>
<protein>
    <recommendedName>
        <fullName evidence="14">Ionotropic receptor</fullName>
    </recommendedName>
</protein>
<keyword evidence="3" id="KW-1003">Cell membrane</keyword>
<evidence type="ECO:0000313" key="13">
    <source>
        <dbReference type="Proteomes" id="UP001431783"/>
    </source>
</evidence>
<evidence type="ECO:0000256" key="2">
    <source>
        <dbReference type="ARBA" id="ARBA00008685"/>
    </source>
</evidence>
<dbReference type="Pfam" id="PF24576">
    <property type="entry name" value="IR75A_N"/>
    <property type="match status" value="1"/>
</dbReference>
<evidence type="ECO:0008006" key="14">
    <source>
        <dbReference type="Google" id="ProtNLM"/>
    </source>
</evidence>
<keyword evidence="13" id="KW-1185">Reference proteome</keyword>
<organism evidence="12 13">
    <name type="scientific">Henosepilachna vigintioctopunctata</name>
    <dbReference type="NCBI Taxonomy" id="420089"/>
    <lineage>
        <taxon>Eukaryota</taxon>
        <taxon>Metazoa</taxon>
        <taxon>Ecdysozoa</taxon>
        <taxon>Arthropoda</taxon>
        <taxon>Hexapoda</taxon>
        <taxon>Insecta</taxon>
        <taxon>Pterygota</taxon>
        <taxon>Neoptera</taxon>
        <taxon>Endopterygota</taxon>
        <taxon>Coleoptera</taxon>
        <taxon>Polyphaga</taxon>
        <taxon>Cucujiformia</taxon>
        <taxon>Coccinelloidea</taxon>
        <taxon>Coccinellidae</taxon>
        <taxon>Epilachninae</taxon>
        <taxon>Epilachnini</taxon>
        <taxon>Henosepilachna</taxon>
    </lineage>
</organism>
<keyword evidence="5 9" id="KW-1133">Transmembrane helix</keyword>
<dbReference type="PANTHER" id="PTHR42643:SF33">
    <property type="entry name" value="GLUTAMATE RECEPTOR 2-LIKE PROTEIN"/>
    <property type="match status" value="1"/>
</dbReference>
<accession>A0AAW1UU28</accession>
<dbReference type="GO" id="GO:0005886">
    <property type="term" value="C:plasma membrane"/>
    <property type="evidence" value="ECO:0007669"/>
    <property type="project" value="UniProtKB-SubCell"/>
</dbReference>
<dbReference type="GO" id="GO:0050906">
    <property type="term" value="P:detection of stimulus involved in sensory perception"/>
    <property type="evidence" value="ECO:0007669"/>
    <property type="project" value="UniProtKB-ARBA"/>
</dbReference>